<proteinExistence type="predicted"/>
<organism evidence="2 3">
    <name type="scientific">Kribbella aluminosa</name>
    <dbReference type="NCBI Taxonomy" id="416017"/>
    <lineage>
        <taxon>Bacteria</taxon>
        <taxon>Bacillati</taxon>
        <taxon>Actinomycetota</taxon>
        <taxon>Actinomycetes</taxon>
        <taxon>Propionibacteriales</taxon>
        <taxon>Kribbellaceae</taxon>
        <taxon>Kribbella</taxon>
    </lineage>
</organism>
<dbReference type="SUPFAM" id="SSF56601">
    <property type="entry name" value="beta-lactamase/transpeptidase-like"/>
    <property type="match status" value="1"/>
</dbReference>
<dbReference type="InterPro" id="IPR050789">
    <property type="entry name" value="Diverse_Enzym_Activities"/>
</dbReference>
<dbReference type="Proteomes" id="UP000755585">
    <property type="component" value="Unassembled WGS sequence"/>
</dbReference>
<feature type="domain" description="Beta-lactamase-related" evidence="1">
    <location>
        <begin position="21"/>
        <end position="353"/>
    </location>
</feature>
<sequence>MTETVARQAVRCWTGLMLNTYVDNGVVPGLISLVSRGDETHLQVHGRTAYDGPDLERDSLFRVSSFTKPITAAATMLLVDDLQLSLDAPAADVLPELANPVVLREPDGPVDDTVPAERAITVRDLLTFRLGLGESGNPGLRQAEEELGVRTFGPPIPRTDLEPDEWMRRLGTLPLQYQPGEHWLYATGSHLLGVLISRVSGQPLEEFLRERLFEPLGMRDTGFTAADPARLTTAYVGDDVLDTAAESQWLTPPSFPDAAGGLISTVDDFHAFTRMLESGDLLSREAVAEMTTDQLTPVQRAGSLDFLGPDTGWGYGVSVGDDGRYGWAGGLGTLWSTTADGTISILLTQRALWTWPEELFAEASAPAW</sequence>
<dbReference type="RefSeq" id="WP_245357457.1">
    <property type="nucleotide sequence ID" value="NZ_JAGINT010000001.1"/>
</dbReference>
<dbReference type="InterPro" id="IPR001466">
    <property type="entry name" value="Beta-lactam-related"/>
</dbReference>
<evidence type="ECO:0000259" key="1">
    <source>
        <dbReference type="Pfam" id="PF00144"/>
    </source>
</evidence>
<name>A0ABS4UEI8_9ACTN</name>
<comment type="caution">
    <text evidence="2">The sequence shown here is derived from an EMBL/GenBank/DDBJ whole genome shotgun (WGS) entry which is preliminary data.</text>
</comment>
<dbReference type="InterPro" id="IPR012338">
    <property type="entry name" value="Beta-lactam/transpept-like"/>
</dbReference>
<dbReference type="Gene3D" id="3.40.710.10">
    <property type="entry name" value="DD-peptidase/beta-lactamase superfamily"/>
    <property type="match status" value="1"/>
</dbReference>
<reference evidence="2 3" key="1">
    <citation type="submission" date="2021-03" db="EMBL/GenBank/DDBJ databases">
        <title>Sequencing the genomes of 1000 actinobacteria strains.</title>
        <authorList>
            <person name="Klenk H.-P."/>
        </authorList>
    </citation>
    <scope>NUCLEOTIDE SEQUENCE [LARGE SCALE GENOMIC DNA]</scope>
    <source>
        <strain evidence="2 3">DSM 18824</strain>
    </source>
</reference>
<dbReference type="PANTHER" id="PTHR43283:SF3">
    <property type="entry name" value="BETA-LACTAMASE FAMILY PROTEIN (AFU_ORTHOLOGUE AFUA_5G07500)"/>
    <property type="match status" value="1"/>
</dbReference>
<dbReference type="EMBL" id="JAGINT010000001">
    <property type="protein sequence ID" value="MBP2350056.1"/>
    <property type="molecule type" value="Genomic_DNA"/>
</dbReference>
<protein>
    <submittedName>
        <fullName evidence="2">CubicO group peptidase (Beta-lactamase class C family)</fullName>
    </submittedName>
</protein>
<keyword evidence="3" id="KW-1185">Reference proteome</keyword>
<evidence type="ECO:0000313" key="3">
    <source>
        <dbReference type="Proteomes" id="UP000755585"/>
    </source>
</evidence>
<evidence type="ECO:0000313" key="2">
    <source>
        <dbReference type="EMBL" id="MBP2350056.1"/>
    </source>
</evidence>
<gene>
    <name evidence="2" type="ORF">JOF29_001139</name>
</gene>
<accession>A0ABS4UEI8</accession>
<dbReference type="PANTHER" id="PTHR43283">
    <property type="entry name" value="BETA-LACTAMASE-RELATED"/>
    <property type="match status" value="1"/>
</dbReference>
<dbReference type="Pfam" id="PF00144">
    <property type="entry name" value="Beta-lactamase"/>
    <property type="match status" value="1"/>
</dbReference>